<feature type="compositionally biased region" description="Low complexity" evidence="1">
    <location>
        <begin position="2082"/>
        <end position="2092"/>
    </location>
</feature>
<feature type="chain" id="PRO_5043809776" evidence="3">
    <location>
        <begin position="23"/>
        <end position="2138"/>
    </location>
</feature>
<organism evidence="4 5">
    <name type="scientific">Anaeramoeba flamelloides</name>
    <dbReference type="NCBI Taxonomy" id="1746091"/>
    <lineage>
        <taxon>Eukaryota</taxon>
        <taxon>Metamonada</taxon>
        <taxon>Anaeramoebidae</taxon>
        <taxon>Anaeramoeba</taxon>
    </lineage>
</organism>
<protein>
    <submittedName>
        <fullName evidence="4">Dd-gdca protein</fullName>
    </submittedName>
</protein>
<dbReference type="InterPro" id="IPR052326">
    <property type="entry name" value="Diff-Dev_Assoc_Protein"/>
</dbReference>
<sequence length="2138" mass="236031">MINKKYFFLLLVFLFLVKNAQGLSCTNNTYVGLGSSCDATSVCYDNLWCNTKTNKCERDNTGSTCTDGTDCYGAICANNVCSGAKDNGDLCDLSSECLGGQCHSGVCKGLSYGLPCNPVTQTRQCDYGLFCDSVEEKCLYNINGTDECYSHIEKSLVDLGVVCSGGYICDVNSDSKSGNCTRRYSKPKGSYCANSEVCLLGLACQNGVCTDSYPTCDSENSLYCPLESNCICENGKQTGTCQQTINYDCKYQIDQYVDCLEESNCHGETLHLKGTCNYENCYQEFLNFECCKIQNDHTSTHYVLNGMECLECNMNLTYVGLNSACDPPFGLNCYPNLWCNENTNKCEKDNTGSKCTSGSDCSGGVCSNSKCTNKKDNGDSCNVYGECWSNICTDKTCRGKKEGETCDPTKLGANDCDYGLFCDSQTSKCIKEIEPGSECLTHLEPYFQDWYIACTPGFFCDHNDSSFQTGICRKLFSVGANDNCGISLACEIGLACQDNKCVSNPTTCDLSTKHCPYLQYCSCNSNNTAGSCVTMANPNCQYTATELVDCMIFYGAPFGEIVNTDSRLFSYCHQQMQDFQCCNQDGYSSSYFLSESIYCEACSQIKKYKKVGESCSYFNDQICYDNLWCNTKTNKCERDNTGSACTDGSDCYGAVCANKVCSGMKDNGDSCTISDECYSNNCKANICIGVKEGEACDPTKFPGRKCDQGLYCDVSTMKCKATLGKGEDCLTPIMPYYTDLSVICQPGYICDHNSEYTFGICERPYTLLEGEECGSSKVCELGLACQNKKCSKSYDSCDLVLNFCPEGFYCECSANNKTGTCIQNDNSINCQTELSFLMNCLEFQNCQLETDLVDGTCIYDKCFDTLKFAECCKQTNHESNYYLNHNINCKTCSSNVILSGINGTCGNSSYKCYDNLWCNTKTLKCEKDNTGSACTDGSDCYGGVCANKICSGKKDNGDSCLINDECWGNNCTSNICRGKKKGENCDPSILLGNECDKGLFCDSQTSKCILPLKENEECFSHLLPYFSDFSVICEPGLICDASDSTYTVGYCKKPFSVSTGGDCGVSNVCLLGLACQKNKCTKSFETCDLKENFCPEGYYCKCNANKIDGTCQQIANTDCQLYADDMINCIGENNCPIDYNFVPGDCAYQNCFEEIQSFECCQQQNHDKTYFLHNKIDCKACVDQEYNHLNDFCNEPTGSLCLSNLWCNHDIYKCQKDNTGSKCTNGTDCYGGICINNECTGMRDNGDLCQVDEECRSKNCNDNSGKCRGKAINVDCDPSSIFGNECDIGLFCDSQTSKCISQLKENEDCLSHLFPYISEIRQICKAGYLCDIDEDYEHGYCRRRYSGEVGDSCGFQEICQLGLSCQDGKCSSSFEKCNDKTKICPEGYYCQCNENEIHGTCKQIANTDCLIESQEYIDCIQLKGCMYDNKPVYGTCSYTYCYNQLLNLECCKQTNFTESYYLNNGLDCGTCPYKITYSTVNGYCEKTNNTSYECYDNLWCNNNKCQEDNTGSNCTDGTECYGGICVNQKCSVMKTNGDSCQVNAECYSNNCTSGICRGKPFNTDCSPYNLGGNDCDKGLYCDSQTSKCTPELTENTECFTHLSPYFMEWKLICQAGYICDLNLHKTSGVCKKYFYGGEGDSCGMSETCQLGLACQDGKCSKTFSKCNKNSKFCPFGYNCECNQDKNTGNCIQVANTDCQSEASVLNLCQRYMNCPYEPLGGNGTCIFEKCYDQLRGFECCLQLNNDDSYFPHTGMNCQSCGNIYQYSGVGEYCNLFGNAYCYDNLWCNNNINQCEEDNTGSDCKYGVDCYGGICENNKCSGMKDNGDKCTSNQECWSNDCNGGTCQGKAKDQDCDPTIVGGRDCDKGLYCDSQTKKCQKELSNGEECSSHLSPYFVEIDSVCADGYLCEPSKSDFSQGYCRKYFSGGEGDSCGTSKSCQLGFGCQDGKCTKHIYSCDLKSKNCPWGSYCKCHSNQLSGVCKDNINENCQNQADDYITCLITNKCGSTTDFVSGTCEYIHCFKQMQNFQCCLRQGYDTSYFVNKGIDCNIPTPTPTPTPTPSASPSASPTPTHTPNPSPSTLPTPTRTTNINNNTNSNLKLGFGLGIPIALVLIVIGFVLFSKKIVISRSRPHREYQEL</sequence>
<accession>A0AAV7ZKE7</accession>
<feature type="transmembrane region" description="Helical" evidence="2">
    <location>
        <begin position="2100"/>
        <end position="2120"/>
    </location>
</feature>
<dbReference type="PANTHER" id="PTHR33459">
    <property type="entry name" value="DD-GDCA PROTEIN"/>
    <property type="match status" value="1"/>
</dbReference>
<dbReference type="Proteomes" id="UP001146793">
    <property type="component" value="Unassembled WGS sequence"/>
</dbReference>
<comment type="caution">
    <text evidence="4">The sequence shown here is derived from an EMBL/GenBank/DDBJ whole genome shotgun (WGS) entry which is preliminary data.</text>
</comment>
<feature type="signal peptide" evidence="3">
    <location>
        <begin position="1"/>
        <end position="22"/>
    </location>
</feature>
<keyword evidence="2" id="KW-0812">Transmembrane</keyword>
<feature type="compositionally biased region" description="Pro residues" evidence="1">
    <location>
        <begin position="2071"/>
        <end position="2081"/>
    </location>
</feature>
<evidence type="ECO:0000313" key="5">
    <source>
        <dbReference type="Proteomes" id="UP001146793"/>
    </source>
</evidence>
<feature type="compositionally biased region" description="Pro residues" evidence="1">
    <location>
        <begin position="2051"/>
        <end position="2061"/>
    </location>
</feature>
<evidence type="ECO:0000313" key="4">
    <source>
        <dbReference type="EMBL" id="KAJ3442482.1"/>
    </source>
</evidence>
<feature type="region of interest" description="Disordered" evidence="1">
    <location>
        <begin position="2051"/>
        <end position="2092"/>
    </location>
</feature>
<keyword evidence="2" id="KW-0472">Membrane</keyword>
<evidence type="ECO:0000256" key="2">
    <source>
        <dbReference type="SAM" id="Phobius"/>
    </source>
</evidence>
<name>A0AAV7ZKE7_9EUKA</name>
<keyword evidence="2" id="KW-1133">Transmembrane helix</keyword>
<reference evidence="4" key="1">
    <citation type="submission" date="2022-08" db="EMBL/GenBank/DDBJ databases">
        <title>Novel sulphate-reducing endosymbionts in the free-living metamonad Anaeramoeba.</title>
        <authorList>
            <person name="Jerlstrom-Hultqvist J."/>
            <person name="Cepicka I."/>
            <person name="Gallot-Lavallee L."/>
            <person name="Salas-Leiva D."/>
            <person name="Curtis B.A."/>
            <person name="Zahonova K."/>
            <person name="Pipaliya S."/>
            <person name="Dacks J."/>
            <person name="Roger A.J."/>
        </authorList>
    </citation>
    <scope>NUCLEOTIDE SEQUENCE</scope>
    <source>
        <strain evidence="4">Busselton2</strain>
    </source>
</reference>
<keyword evidence="3" id="KW-0732">Signal</keyword>
<proteinExistence type="predicted"/>
<dbReference type="EMBL" id="JANTQA010000026">
    <property type="protein sequence ID" value="KAJ3442482.1"/>
    <property type="molecule type" value="Genomic_DNA"/>
</dbReference>
<gene>
    <name evidence="4" type="ORF">M0812_12218</name>
</gene>
<evidence type="ECO:0000256" key="3">
    <source>
        <dbReference type="SAM" id="SignalP"/>
    </source>
</evidence>
<evidence type="ECO:0000256" key="1">
    <source>
        <dbReference type="SAM" id="MobiDB-lite"/>
    </source>
</evidence>
<dbReference type="PANTHER" id="PTHR33459:SF7">
    <property type="entry name" value="DD-GDCA PROTEIN"/>
    <property type="match status" value="1"/>
</dbReference>